<sequence length="207" mass="23335">MSENANETVFLTSEVEAKAGVVNCCDTAKWYGKDMTPEEKAELKKGQREWEKSRFRKWICQEALSAINESDVKKIKETGRQEGGKMNNHWCKVSAMVCITAEDVDLILYEALNAGGISAWSDAVKTVGDKLGKRVCEQVALGGELMIHEIGGEWHKLSWQNLMRGVEQYLNESCHIRIEDERLALDDLTTNEADVIVQFALFGETKF</sequence>
<dbReference type="AlphaFoldDB" id="A0A9E1GL64"/>
<gene>
    <name evidence="1" type="ORF">KH315_09325</name>
</gene>
<protein>
    <submittedName>
        <fullName evidence="1">Uncharacterized protein</fullName>
    </submittedName>
</protein>
<proteinExistence type="predicted"/>
<organism evidence="1 2">
    <name type="scientific">Faecalibacterium prausnitzii</name>
    <dbReference type="NCBI Taxonomy" id="853"/>
    <lineage>
        <taxon>Bacteria</taxon>
        <taxon>Bacillati</taxon>
        <taxon>Bacillota</taxon>
        <taxon>Clostridia</taxon>
        <taxon>Eubacteriales</taxon>
        <taxon>Oscillospiraceae</taxon>
        <taxon>Faecalibacterium</taxon>
    </lineage>
</organism>
<dbReference type="Proteomes" id="UP000811365">
    <property type="component" value="Unassembled WGS sequence"/>
</dbReference>
<comment type="caution">
    <text evidence="1">The sequence shown here is derived from an EMBL/GenBank/DDBJ whole genome shotgun (WGS) entry which is preliminary data.</text>
</comment>
<name>A0A9E1GL64_9FIRM</name>
<evidence type="ECO:0000313" key="2">
    <source>
        <dbReference type="Proteomes" id="UP000811365"/>
    </source>
</evidence>
<reference evidence="1" key="1">
    <citation type="submission" date="2021-02" db="EMBL/GenBank/DDBJ databases">
        <title>Infant gut strain persistence is associated with maternal origin, phylogeny, and functional potential including surface adhesion and iron acquisition.</title>
        <authorList>
            <person name="Lou Y.C."/>
        </authorList>
    </citation>
    <scope>NUCLEOTIDE SEQUENCE</scope>
    <source>
        <strain evidence="1">L2_039_000G1_dasL2_039_000G1_maxbin2.maxbin.077</strain>
    </source>
</reference>
<accession>A0A9E1GL64</accession>
<dbReference type="EMBL" id="JAGZYH010000033">
    <property type="protein sequence ID" value="MBS6622343.1"/>
    <property type="molecule type" value="Genomic_DNA"/>
</dbReference>
<evidence type="ECO:0000313" key="1">
    <source>
        <dbReference type="EMBL" id="MBS6622343.1"/>
    </source>
</evidence>